<evidence type="ECO:0000256" key="1">
    <source>
        <dbReference type="SAM" id="MobiDB-lite"/>
    </source>
</evidence>
<sequence>MPLTFQNRGPQIFTMPRSWTAGRYEWLCFVVNALRIGDKMDVFDVSQRNGDRQRTSIRRVIAFYSTSVHDNRKPLARPHRSDTSTFGRTSRRVRPVADARRLQARTAPFSVPSARLSKAVAPET</sequence>
<dbReference type="Proteomes" id="UP000299102">
    <property type="component" value="Unassembled WGS sequence"/>
</dbReference>
<comment type="caution">
    <text evidence="2">The sequence shown here is derived from an EMBL/GenBank/DDBJ whole genome shotgun (WGS) entry which is preliminary data.</text>
</comment>
<accession>A0A4C1WNX0</accession>
<gene>
    <name evidence="2" type="ORF">EVAR_43894_1</name>
</gene>
<keyword evidence="3" id="KW-1185">Reference proteome</keyword>
<reference evidence="2 3" key="1">
    <citation type="journal article" date="2019" name="Commun. Biol.">
        <title>The bagworm genome reveals a unique fibroin gene that provides high tensile strength.</title>
        <authorList>
            <person name="Kono N."/>
            <person name="Nakamura H."/>
            <person name="Ohtoshi R."/>
            <person name="Tomita M."/>
            <person name="Numata K."/>
            <person name="Arakawa K."/>
        </authorList>
    </citation>
    <scope>NUCLEOTIDE SEQUENCE [LARGE SCALE GENOMIC DNA]</scope>
</reference>
<evidence type="ECO:0000313" key="2">
    <source>
        <dbReference type="EMBL" id="GBP52693.1"/>
    </source>
</evidence>
<protein>
    <submittedName>
        <fullName evidence="2">Uncharacterized protein</fullName>
    </submittedName>
</protein>
<organism evidence="2 3">
    <name type="scientific">Eumeta variegata</name>
    <name type="common">Bagworm moth</name>
    <name type="synonym">Eumeta japonica</name>
    <dbReference type="NCBI Taxonomy" id="151549"/>
    <lineage>
        <taxon>Eukaryota</taxon>
        <taxon>Metazoa</taxon>
        <taxon>Ecdysozoa</taxon>
        <taxon>Arthropoda</taxon>
        <taxon>Hexapoda</taxon>
        <taxon>Insecta</taxon>
        <taxon>Pterygota</taxon>
        <taxon>Neoptera</taxon>
        <taxon>Endopterygota</taxon>
        <taxon>Lepidoptera</taxon>
        <taxon>Glossata</taxon>
        <taxon>Ditrysia</taxon>
        <taxon>Tineoidea</taxon>
        <taxon>Psychidae</taxon>
        <taxon>Oiketicinae</taxon>
        <taxon>Eumeta</taxon>
    </lineage>
</organism>
<feature type="region of interest" description="Disordered" evidence="1">
    <location>
        <begin position="71"/>
        <end position="94"/>
    </location>
</feature>
<evidence type="ECO:0000313" key="3">
    <source>
        <dbReference type="Proteomes" id="UP000299102"/>
    </source>
</evidence>
<name>A0A4C1WNX0_EUMVA</name>
<proteinExistence type="predicted"/>
<dbReference type="EMBL" id="BGZK01000608">
    <property type="protein sequence ID" value="GBP52693.1"/>
    <property type="molecule type" value="Genomic_DNA"/>
</dbReference>
<dbReference type="AlphaFoldDB" id="A0A4C1WNX0"/>